<dbReference type="KEGG" id="ebm:SG0102_10370"/>
<dbReference type="FunCoup" id="A0A3G9JM63">
    <property type="interactions" value="7"/>
</dbReference>
<comment type="similarity">
    <text evidence="5">Belongs to the Prp family.</text>
</comment>
<dbReference type="PANTHER" id="PTHR39178:SF1">
    <property type="entry name" value="RIBOSOMAL-PROCESSING CYSTEINE PROTEASE PRP"/>
    <property type="match status" value="1"/>
</dbReference>
<dbReference type="CDD" id="cd16332">
    <property type="entry name" value="Prp-like"/>
    <property type="match status" value="1"/>
</dbReference>
<evidence type="ECO:0000313" key="8">
    <source>
        <dbReference type="Proteomes" id="UP000268059"/>
    </source>
</evidence>
<dbReference type="SUPFAM" id="SSF118010">
    <property type="entry name" value="TM1457-like"/>
    <property type="match status" value="1"/>
</dbReference>
<sequence length="105" mass="11568">MIKVHITRHQGIVQEITISGHANSGEYGKDLVCAGVSSVTTGVCNTLANHNFLDIGTIVYKEGYVSITSKNMTSEHQLILETLITTLENIEENYGTYIRIINQEA</sequence>
<proteinExistence type="inferred from homology"/>
<evidence type="ECO:0000313" key="7">
    <source>
        <dbReference type="EMBL" id="BBH26103.1"/>
    </source>
</evidence>
<dbReference type="GO" id="GO:0006508">
    <property type="term" value="P:proteolysis"/>
    <property type="evidence" value="ECO:0007669"/>
    <property type="project" value="UniProtKB-KW"/>
</dbReference>
<evidence type="ECO:0000256" key="1">
    <source>
        <dbReference type="ARBA" id="ARBA00022517"/>
    </source>
</evidence>
<dbReference type="PANTHER" id="PTHR39178">
    <property type="entry name" value="HYPOTHETICAL RIBOSOME-ASSOCIATED PROTEIN"/>
    <property type="match status" value="1"/>
</dbReference>
<evidence type="ECO:0000256" key="4">
    <source>
        <dbReference type="ARBA" id="ARBA00022807"/>
    </source>
</evidence>
<dbReference type="RefSeq" id="WP_125119009.1">
    <property type="nucleotide sequence ID" value="NZ_AP019309.1"/>
</dbReference>
<name>A0A3G9JM63_9FIRM</name>
<protein>
    <recommendedName>
        <fullName evidence="6">Ribosomal processing cysteine protease Prp</fullName>
    </recommendedName>
</protein>
<dbReference type="Proteomes" id="UP000268059">
    <property type="component" value="Chromosome"/>
</dbReference>
<dbReference type="OrthoDB" id="48998at2"/>
<evidence type="ECO:0000256" key="5">
    <source>
        <dbReference type="ARBA" id="ARBA00044503"/>
    </source>
</evidence>
<dbReference type="EMBL" id="AP019309">
    <property type="protein sequence ID" value="BBH26103.1"/>
    <property type="molecule type" value="Genomic_DNA"/>
</dbReference>
<evidence type="ECO:0000256" key="3">
    <source>
        <dbReference type="ARBA" id="ARBA00022801"/>
    </source>
</evidence>
<keyword evidence="2" id="KW-0645">Protease</keyword>
<dbReference type="InterPro" id="IPR007422">
    <property type="entry name" value="Peptidase_Prp"/>
</dbReference>
<keyword evidence="4" id="KW-0788">Thiol protease</keyword>
<organism evidence="7 8">
    <name type="scientific">Intestinibaculum porci</name>
    <dbReference type="NCBI Taxonomy" id="2487118"/>
    <lineage>
        <taxon>Bacteria</taxon>
        <taxon>Bacillati</taxon>
        <taxon>Bacillota</taxon>
        <taxon>Erysipelotrichia</taxon>
        <taxon>Erysipelotrichales</taxon>
        <taxon>Erysipelotrichaceae</taxon>
        <taxon>Intestinibaculum</taxon>
    </lineage>
</organism>
<dbReference type="InParanoid" id="A0A3G9JM63"/>
<dbReference type="InterPro" id="IPR036764">
    <property type="entry name" value="Peptidase_Prp_sf"/>
</dbReference>
<keyword evidence="3" id="KW-0378">Hydrolase</keyword>
<evidence type="ECO:0000256" key="6">
    <source>
        <dbReference type="ARBA" id="ARBA00044538"/>
    </source>
</evidence>
<evidence type="ECO:0000256" key="2">
    <source>
        <dbReference type="ARBA" id="ARBA00022670"/>
    </source>
</evidence>
<gene>
    <name evidence="7" type="ORF">SG0102_10370</name>
</gene>
<dbReference type="GO" id="GO:0008234">
    <property type="term" value="F:cysteine-type peptidase activity"/>
    <property type="evidence" value="ECO:0007669"/>
    <property type="project" value="UniProtKB-KW"/>
</dbReference>
<reference evidence="7 8" key="1">
    <citation type="submission" date="2018-11" db="EMBL/GenBank/DDBJ databases">
        <title>Novel Erysipelotrichaceae bacterium isolated from small intestine of a swine.</title>
        <authorList>
            <person name="Kim J.S."/>
            <person name="Choe H."/>
            <person name="Lee Y.R."/>
            <person name="Kim K.M."/>
            <person name="Park D.S."/>
        </authorList>
    </citation>
    <scope>NUCLEOTIDE SEQUENCE [LARGE SCALE GENOMIC DNA]</scope>
    <source>
        <strain evidence="7 8">SG0102</strain>
    </source>
</reference>
<dbReference type="Gene3D" id="3.30.70.1490">
    <property type="entry name" value="Cysteine protease Prp"/>
    <property type="match status" value="1"/>
</dbReference>
<keyword evidence="1" id="KW-0690">Ribosome biogenesis</keyword>
<dbReference type="GO" id="GO:0042254">
    <property type="term" value="P:ribosome biogenesis"/>
    <property type="evidence" value="ECO:0007669"/>
    <property type="project" value="UniProtKB-KW"/>
</dbReference>
<accession>A0A3G9JM63</accession>
<dbReference type="AlphaFoldDB" id="A0A3G9JM63"/>
<keyword evidence="8" id="KW-1185">Reference proteome</keyword>
<dbReference type="Pfam" id="PF04327">
    <property type="entry name" value="Peptidase_Prp"/>
    <property type="match status" value="1"/>
</dbReference>